<dbReference type="InterPro" id="IPR018289">
    <property type="entry name" value="MULE_transposase_dom"/>
</dbReference>
<dbReference type="HOGENOM" id="CLU_360549_0_0_1"/>
<organism evidence="3 4">
    <name type="scientific">Claviceps purpurea (strain 20.1)</name>
    <name type="common">Ergot fungus</name>
    <name type="synonym">Sphacelia segetum</name>
    <dbReference type="NCBI Taxonomy" id="1111077"/>
    <lineage>
        <taxon>Eukaryota</taxon>
        <taxon>Fungi</taxon>
        <taxon>Dikarya</taxon>
        <taxon>Ascomycota</taxon>
        <taxon>Pezizomycotina</taxon>
        <taxon>Sordariomycetes</taxon>
        <taxon>Hypocreomycetidae</taxon>
        <taxon>Hypocreales</taxon>
        <taxon>Clavicipitaceae</taxon>
        <taxon>Claviceps</taxon>
    </lineage>
</organism>
<dbReference type="AlphaFoldDB" id="M1WAT7"/>
<accession>M1WAT7</accession>
<feature type="region of interest" description="Disordered" evidence="1">
    <location>
        <begin position="614"/>
        <end position="657"/>
    </location>
</feature>
<feature type="region of interest" description="Disordered" evidence="1">
    <location>
        <begin position="1"/>
        <end position="60"/>
    </location>
</feature>
<feature type="compositionally biased region" description="Low complexity" evidence="1">
    <location>
        <begin position="1"/>
        <end position="13"/>
    </location>
</feature>
<evidence type="ECO:0000313" key="3">
    <source>
        <dbReference type="EMBL" id="CCE33225.1"/>
    </source>
</evidence>
<dbReference type="InterPro" id="IPR052579">
    <property type="entry name" value="Zinc_finger_SWIM"/>
</dbReference>
<dbReference type="PANTHER" id="PTHR31569">
    <property type="entry name" value="SWIM-TYPE DOMAIN-CONTAINING PROTEIN"/>
    <property type="match status" value="1"/>
</dbReference>
<dbReference type="EMBL" id="CAGA01000054">
    <property type="protein sequence ID" value="CCE33225.1"/>
    <property type="molecule type" value="Genomic_DNA"/>
</dbReference>
<evidence type="ECO:0000256" key="1">
    <source>
        <dbReference type="SAM" id="MobiDB-lite"/>
    </source>
</evidence>
<feature type="compositionally biased region" description="Low complexity" evidence="1">
    <location>
        <begin position="679"/>
        <end position="693"/>
    </location>
</feature>
<dbReference type="Pfam" id="PF10551">
    <property type="entry name" value="MULE"/>
    <property type="match status" value="1"/>
</dbReference>
<keyword evidence="4" id="KW-1185">Reference proteome</keyword>
<gene>
    <name evidence="3" type="ORF">CPUR_07149</name>
</gene>
<feature type="compositionally biased region" description="Polar residues" evidence="1">
    <location>
        <begin position="694"/>
        <end position="710"/>
    </location>
</feature>
<feature type="compositionally biased region" description="Basic and acidic residues" evidence="1">
    <location>
        <begin position="625"/>
        <end position="642"/>
    </location>
</feature>
<reference evidence="3 4" key="1">
    <citation type="journal article" date="2013" name="PLoS Genet.">
        <title>Plant-symbiotic fungi as chemical engineers: Multi-genome analysis of the Clavicipitaceae reveals dynamics of alkaloid loci.</title>
        <authorList>
            <person name="Schardl C.L."/>
            <person name="Young C.A."/>
            <person name="Hesse U."/>
            <person name="Amyotte S.G."/>
            <person name="Andreeva K."/>
            <person name="Calie P.J."/>
            <person name="Fleetwood D.J."/>
            <person name="Haws D.C."/>
            <person name="Moore N."/>
            <person name="Oeser B."/>
            <person name="Panaccione D.G."/>
            <person name="Schweri K.K."/>
            <person name="Voisey C.R."/>
            <person name="Farman M.L."/>
            <person name="Jaromczyk J.W."/>
            <person name="Roe B.A."/>
            <person name="O'Sullivan D.M."/>
            <person name="Scott B."/>
            <person name="Tudzynski P."/>
            <person name="An Z."/>
            <person name="Arnaoudova E.G."/>
            <person name="Bullock C.T."/>
            <person name="Charlton N.D."/>
            <person name="Chen L."/>
            <person name="Cox M."/>
            <person name="Dinkins R.D."/>
            <person name="Florea S."/>
            <person name="Glenn A.E."/>
            <person name="Gordon A."/>
            <person name="Gueldener U."/>
            <person name="Harris D.R."/>
            <person name="Hollin W."/>
            <person name="Jaromczyk J."/>
            <person name="Johnson R.D."/>
            <person name="Khan A.K."/>
            <person name="Leistner E."/>
            <person name="Leuchtmann A."/>
            <person name="Li C."/>
            <person name="Liu J."/>
            <person name="Liu J."/>
            <person name="Liu M."/>
            <person name="Mace W."/>
            <person name="Machado C."/>
            <person name="Nagabhyru P."/>
            <person name="Pan J."/>
            <person name="Schmid J."/>
            <person name="Sugawara K."/>
            <person name="Steiner U."/>
            <person name="Takach J.E."/>
            <person name="Tanaka E."/>
            <person name="Webb J.S."/>
            <person name="Wilson E.V."/>
            <person name="Wiseman J.L."/>
            <person name="Yoshida R."/>
            <person name="Zeng Z."/>
        </authorList>
    </citation>
    <scope>NUCLEOTIDE SEQUENCE [LARGE SCALE GENOMIC DNA]</scope>
    <source>
        <strain evidence="3 4">20.1</strain>
    </source>
</reference>
<protein>
    <recommendedName>
        <fullName evidence="2">MULE transposase domain-containing protein</fullName>
    </recommendedName>
</protein>
<evidence type="ECO:0000313" key="4">
    <source>
        <dbReference type="Proteomes" id="UP000016801"/>
    </source>
</evidence>
<sequence>MSPSSISLSQPPSAQLGASHIPSQDADSNSSVSSRSPRENADSNRNGVLDAEAEHGLKPRRHRPRVLEYIPRRRNHGELREVVEGEDCDLTDLWEPDLRERDHLPPPELVYESFDEAIAGVTEWAKEHGLAYRKQKWSHSRHYRLLMTCHRAGKRRERDSSSVSKPRLGASSLRTDSIWPLVRDANQAMFLLKESFPQAVFTRQDVVNELRHLQRPQTGMPSEIENLSAEMEAKDYWYRYEVDSENLITHLAFTSPQCLALFKSSPDVLMVDCTFKTNKRNIPLLTFVGSTGNHRTTHLAVAMVKQKDEASFTWILTQLKALFESNDIQIKVWVTADDDPDIINALDAVFSNPRIIMNTSQMEKDLKNYLQTQLSTQFGRCRDGRRLIENANTTEFMNLYTALMKSPTVAHYETYLAACERMSPEATAYLKRCWLNNHKEKLVSCWVDAQPHFGIKAPTKVEGVYTVFKNWLAGDEEDLLSLFRHLHPLHEEYLKHVQMSDGMDNSKVRNDCQHPIFQGVSYRMTRYALGETAKLLKYARAELEKQRLDENYPFTPCKGRYMRSRGMPCWHRLAELWRTSGVLQASDFHEHWWIKSGQAPQAARPNIPLEPQAIEIPQRQQRSPPRSDDRDPNLSERLDSNRRVATTTPQPTLDLLKTVPAVPQDRLFVFQATLPAVATPTTATTARSRPSSAQNQQPPRASQTPLPAATSQQLPEYMLQRQKQQQQFANGLHSANCKLFRRPNPSSRCRCRVRKAVTNPSLLRRAVTNKFQRFGG</sequence>
<dbReference type="PANTHER" id="PTHR31569:SF4">
    <property type="entry name" value="SWIM-TYPE DOMAIN-CONTAINING PROTEIN"/>
    <property type="match status" value="1"/>
</dbReference>
<comment type="caution">
    <text evidence="3">The sequence shown here is derived from an EMBL/GenBank/DDBJ whole genome shotgun (WGS) entry which is preliminary data.</text>
</comment>
<dbReference type="OrthoDB" id="10611194at2759"/>
<dbReference type="VEuPathDB" id="FungiDB:CPUR_07149"/>
<feature type="domain" description="MULE transposase" evidence="2">
    <location>
        <begin position="268"/>
        <end position="353"/>
    </location>
</feature>
<dbReference type="Proteomes" id="UP000016801">
    <property type="component" value="Unassembled WGS sequence"/>
</dbReference>
<name>M1WAT7_CLAP2</name>
<feature type="compositionally biased region" description="Low complexity" evidence="1">
    <location>
        <begin position="22"/>
        <end position="35"/>
    </location>
</feature>
<proteinExistence type="predicted"/>
<feature type="region of interest" description="Disordered" evidence="1">
    <location>
        <begin position="679"/>
        <end position="710"/>
    </location>
</feature>
<evidence type="ECO:0000259" key="2">
    <source>
        <dbReference type="Pfam" id="PF10551"/>
    </source>
</evidence>